<keyword evidence="1" id="KW-0472">Membrane</keyword>
<protein>
    <submittedName>
        <fullName evidence="2">Uncharacterized protein</fullName>
    </submittedName>
</protein>
<dbReference type="EMBL" id="JAHKKG010000002">
    <property type="protein sequence ID" value="MBU2663015.1"/>
    <property type="molecule type" value="Genomic_DNA"/>
</dbReference>
<gene>
    <name evidence="2" type="ORF">KOI35_05790</name>
</gene>
<keyword evidence="1" id="KW-0812">Transmembrane</keyword>
<organism evidence="2 3">
    <name type="scientific">Paractinoplanes bogorensis</name>
    <dbReference type="NCBI Taxonomy" id="1610840"/>
    <lineage>
        <taxon>Bacteria</taxon>
        <taxon>Bacillati</taxon>
        <taxon>Actinomycetota</taxon>
        <taxon>Actinomycetes</taxon>
        <taxon>Micromonosporales</taxon>
        <taxon>Micromonosporaceae</taxon>
        <taxon>Paractinoplanes</taxon>
    </lineage>
</organism>
<evidence type="ECO:0000313" key="2">
    <source>
        <dbReference type="EMBL" id="MBU2663015.1"/>
    </source>
</evidence>
<name>A0ABS5YM40_9ACTN</name>
<feature type="transmembrane region" description="Helical" evidence="1">
    <location>
        <begin position="45"/>
        <end position="67"/>
    </location>
</feature>
<keyword evidence="3" id="KW-1185">Reference proteome</keyword>
<sequence>MKKVPKPRAMSAIVPPSEENTDAAEFGLKAMKKIKNAIPSQVRTFLIMAGLLLWVRVTVSAAAVLTVSASSLGVNNVAEKPIPNPQVRGQLA</sequence>
<proteinExistence type="predicted"/>
<dbReference type="Proteomes" id="UP001519654">
    <property type="component" value="Unassembled WGS sequence"/>
</dbReference>
<accession>A0ABS5YM40</accession>
<dbReference type="RefSeq" id="WP_215785570.1">
    <property type="nucleotide sequence ID" value="NZ_JAHKKG010000002.1"/>
</dbReference>
<evidence type="ECO:0000256" key="1">
    <source>
        <dbReference type="SAM" id="Phobius"/>
    </source>
</evidence>
<reference evidence="2 3" key="1">
    <citation type="submission" date="2021-06" db="EMBL/GenBank/DDBJ databases">
        <title>Actinoplanes lichenicola sp. nov., and Actinoplanes ovalisporus sp. nov., isolated from lichen in Thailand.</title>
        <authorList>
            <person name="Saeng-In P."/>
            <person name="Kanchanasin P."/>
            <person name="Yuki M."/>
            <person name="Kudo T."/>
            <person name="Ohkuma M."/>
            <person name="Phongsopitanun W."/>
            <person name="Tanasupawat S."/>
        </authorList>
    </citation>
    <scope>NUCLEOTIDE SEQUENCE [LARGE SCALE GENOMIC DNA]</scope>
    <source>
        <strain evidence="2 3">NBRC 110975</strain>
    </source>
</reference>
<keyword evidence="1" id="KW-1133">Transmembrane helix</keyword>
<evidence type="ECO:0000313" key="3">
    <source>
        <dbReference type="Proteomes" id="UP001519654"/>
    </source>
</evidence>
<comment type="caution">
    <text evidence="2">The sequence shown here is derived from an EMBL/GenBank/DDBJ whole genome shotgun (WGS) entry which is preliminary data.</text>
</comment>